<evidence type="ECO:0000313" key="2">
    <source>
        <dbReference type="Proteomes" id="UP000192578"/>
    </source>
</evidence>
<gene>
    <name evidence="1" type="ORF">BV898_19750</name>
</gene>
<name>A0A9X6NM55_HYPEX</name>
<dbReference type="EMBL" id="MTYJ01000702">
    <property type="protein sequence ID" value="OWA55366.1"/>
    <property type="molecule type" value="Genomic_DNA"/>
</dbReference>
<feature type="non-terminal residue" evidence="1">
    <location>
        <position position="1"/>
    </location>
</feature>
<dbReference type="Proteomes" id="UP000192578">
    <property type="component" value="Unassembled WGS sequence"/>
</dbReference>
<organism evidence="1 2">
    <name type="scientific">Hypsibius exemplaris</name>
    <name type="common">Freshwater tardigrade</name>
    <dbReference type="NCBI Taxonomy" id="2072580"/>
    <lineage>
        <taxon>Eukaryota</taxon>
        <taxon>Metazoa</taxon>
        <taxon>Ecdysozoa</taxon>
        <taxon>Tardigrada</taxon>
        <taxon>Eutardigrada</taxon>
        <taxon>Parachela</taxon>
        <taxon>Hypsibioidea</taxon>
        <taxon>Hypsibiidae</taxon>
        <taxon>Hypsibius</taxon>
    </lineage>
</organism>
<proteinExistence type="predicted"/>
<comment type="caution">
    <text evidence="1">The sequence shown here is derived from an EMBL/GenBank/DDBJ whole genome shotgun (WGS) entry which is preliminary data.</text>
</comment>
<dbReference type="AlphaFoldDB" id="A0A9X6NM55"/>
<sequence>TLPLARHTASLVESVPQAHPIWRACDSVPFPTLVFVTLFAHIPATEHQTGQTHASYQSLTRATRISRAYLAAPSQHGTYRSPATPMVQAQRGRTVSASFDYV</sequence>
<evidence type="ECO:0000313" key="1">
    <source>
        <dbReference type="EMBL" id="OWA55366.1"/>
    </source>
</evidence>
<protein>
    <submittedName>
        <fullName evidence="1">Uncharacterized protein</fullName>
    </submittedName>
</protein>
<reference evidence="2" key="1">
    <citation type="submission" date="2017-01" db="EMBL/GenBank/DDBJ databases">
        <title>Comparative genomics of anhydrobiosis in the tardigrade Hypsibius dujardini.</title>
        <authorList>
            <person name="Yoshida Y."/>
            <person name="Koutsovoulos G."/>
            <person name="Laetsch D."/>
            <person name="Stevens L."/>
            <person name="Kumar S."/>
            <person name="Horikawa D."/>
            <person name="Ishino K."/>
            <person name="Komine S."/>
            <person name="Tomita M."/>
            <person name="Blaxter M."/>
            <person name="Arakawa K."/>
        </authorList>
    </citation>
    <scope>NUCLEOTIDE SEQUENCE [LARGE SCALE GENOMIC DNA]</scope>
    <source>
        <strain evidence="2">Z151</strain>
    </source>
</reference>
<accession>A0A9X6NM55</accession>
<keyword evidence="2" id="KW-1185">Reference proteome</keyword>